<dbReference type="InterPro" id="IPR003961">
    <property type="entry name" value="FN3_dom"/>
</dbReference>
<dbReference type="InterPro" id="IPR000408">
    <property type="entry name" value="Reg_chr_condens"/>
</dbReference>
<dbReference type="PATRIC" id="fig|398512.5.peg.1418"/>
<dbReference type="CDD" id="cd00063">
    <property type="entry name" value="FN3"/>
    <property type="match status" value="1"/>
</dbReference>
<dbReference type="RefSeq" id="WP_050753199.1">
    <property type="nucleotide sequence ID" value="NZ_LGTC01000001.1"/>
</dbReference>
<evidence type="ECO:0000256" key="1">
    <source>
        <dbReference type="ARBA" id="ARBA00022737"/>
    </source>
</evidence>
<evidence type="ECO:0000259" key="2">
    <source>
        <dbReference type="SMART" id="SM00060"/>
    </source>
</evidence>
<sequence length="736" mass="77590">MTTDKFKTILAAASWSFRVACDGSLWAWGYNYNGNLGDGTTSSRITSTKIQGIKDVVSVVAGGVNSLALKSDGTVWAWGYNDDGQLGNGTTTDSTVPVQVIGLNGVVAVAGGYSHSLALKSDGTVWAWGDNGYGQLGDSTYMDRLLPVQVKELSGIIAVAAGGDHSLALKSDGTVWAWGQNYNGQLGNGTTTNSTVPVQVKELSGISVTAIAGGNSRSLALKSDGTVWAWGDNYHGQLGNGTTADSTVPVQVKELKNIVSISAGGNGHSLALKSDGTVWAWGDNSSGQLGDGTTTDSAVPVQVKELKDVVSISAGWSHSLALKSDGTLWAWGDNEYGQLGDGTVVDKKTPVLLKETDVQKIPIHLSVSIKENSVALTWTPGNMAGTIEYDIFRDGIKIGTVTGTSYTDTSVGTGKICVYTVKACDAGGNVLETVSAVLNDTEKPSVPGGLKVVSKTATTVFLEWEASTDNLWVEGYEIYRNGIKIGTSDRTSYSDMTVPHCTAHKYTLKAYDRSGNLSEESSAVSVTTDSLKSVILGGGSNYSLAVKSDGTVQEWGNSSYSVTVNGISNVVGVAAGYNHRLALRNDGTVWAWGDNSNGQFGDGTIASSSVPVQIKELNGVIAVVAANDSSAVLKNDGTVWIWGSRNIGLRPVQLKELDNIIAIAPGTALKSDGTVWTWDYNLRIMQIKQLSGIIAVAAGEYHSLALKSDGTVWAWERIIMDSLETGQLQKAKYLYK</sequence>
<dbReference type="PROSITE" id="PS00626">
    <property type="entry name" value="RCC1_2"/>
    <property type="match status" value="4"/>
</dbReference>
<evidence type="ECO:0000313" key="4">
    <source>
        <dbReference type="Proteomes" id="UP000036923"/>
    </source>
</evidence>
<dbReference type="Pfam" id="PF00415">
    <property type="entry name" value="RCC1"/>
    <property type="match status" value="2"/>
</dbReference>
<dbReference type="EMBL" id="LGTC01000001">
    <property type="protein sequence ID" value="KNY26103.1"/>
    <property type="molecule type" value="Genomic_DNA"/>
</dbReference>
<reference evidence="4" key="1">
    <citation type="submission" date="2015-07" db="EMBL/GenBank/DDBJ databases">
        <title>Near-Complete Genome Sequence of the Cellulolytic Bacterium Bacteroides (Pseudobacteroides) cellulosolvens ATCC 35603.</title>
        <authorList>
            <person name="Dassa B."/>
            <person name="Utturkar S.M."/>
            <person name="Klingeman D.M."/>
            <person name="Hurt R.A."/>
            <person name="Keller M."/>
            <person name="Xu J."/>
            <person name="Reddy Y.H.K."/>
            <person name="Borovok I."/>
            <person name="Grinberg I.R."/>
            <person name="Lamed R."/>
            <person name="Zhivin O."/>
            <person name="Bayer E.A."/>
            <person name="Brown S.D."/>
        </authorList>
    </citation>
    <scope>NUCLEOTIDE SEQUENCE [LARGE SCALE GENOMIC DNA]</scope>
    <source>
        <strain evidence="4">DSM 2933</strain>
    </source>
</reference>
<protein>
    <submittedName>
        <fullName evidence="3">Regulator of chromosome condensation RCC1</fullName>
    </submittedName>
</protein>
<evidence type="ECO:0000313" key="3">
    <source>
        <dbReference type="EMBL" id="KNY26103.1"/>
    </source>
</evidence>
<dbReference type="PRINTS" id="PR00633">
    <property type="entry name" value="RCCNDNSATION"/>
</dbReference>
<dbReference type="Gene3D" id="2.130.10.30">
    <property type="entry name" value="Regulator of chromosome condensation 1/beta-lactamase-inhibitor protein II"/>
    <property type="match status" value="4"/>
</dbReference>
<dbReference type="PROSITE" id="PS50012">
    <property type="entry name" value="RCC1_3"/>
    <property type="match status" value="8"/>
</dbReference>
<dbReference type="SUPFAM" id="SSF49265">
    <property type="entry name" value="Fibronectin type III"/>
    <property type="match status" value="1"/>
</dbReference>
<dbReference type="Gene3D" id="2.60.40.10">
    <property type="entry name" value="Immunoglobulins"/>
    <property type="match status" value="1"/>
</dbReference>
<dbReference type="InterPro" id="IPR036116">
    <property type="entry name" value="FN3_sf"/>
</dbReference>
<organism evidence="3 4">
    <name type="scientific">Pseudobacteroides cellulosolvens ATCC 35603 = DSM 2933</name>
    <dbReference type="NCBI Taxonomy" id="398512"/>
    <lineage>
        <taxon>Bacteria</taxon>
        <taxon>Bacillati</taxon>
        <taxon>Bacillota</taxon>
        <taxon>Clostridia</taxon>
        <taxon>Eubacteriales</taxon>
        <taxon>Oscillospiraceae</taxon>
        <taxon>Pseudobacteroides</taxon>
    </lineage>
</organism>
<dbReference type="STRING" id="398512.Bccel_1365"/>
<accession>A0A0L6JK59</accession>
<dbReference type="InterPro" id="IPR051210">
    <property type="entry name" value="Ub_ligase/GEF_domain"/>
</dbReference>
<dbReference type="Proteomes" id="UP000036923">
    <property type="component" value="Unassembled WGS sequence"/>
</dbReference>
<proteinExistence type="predicted"/>
<dbReference type="InterPro" id="IPR013783">
    <property type="entry name" value="Ig-like_fold"/>
</dbReference>
<dbReference type="InterPro" id="IPR058923">
    <property type="entry name" value="RCC1-like_dom"/>
</dbReference>
<gene>
    <name evidence="3" type="ORF">Bccel_1365</name>
</gene>
<dbReference type="Pfam" id="PF13540">
    <property type="entry name" value="RCC1_2"/>
    <property type="match status" value="2"/>
</dbReference>
<comment type="caution">
    <text evidence="3">The sequence shown here is derived from an EMBL/GenBank/DDBJ whole genome shotgun (WGS) entry which is preliminary data.</text>
</comment>
<dbReference type="SUPFAM" id="SSF50985">
    <property type="entry name" value="RCC1/BLIP-II"/>
    <property type="match status" value="3"/>
</dbReference>
<dbReference type="Pfam" id="PF25390">
    <property type="entry name" value="WD40_RLD"/>
    <property type="match status" value="1"/>
</dbReference>
<feature type="domain" description="Fibronectin type-III" evidence="2">
    <location>
        <begin position="444"/>
        <end position="574"/>
    </location>
</feature>
<dbReference type="PANTHER" id="PTHR22870:SF408">
    <property type="entry name" value="OS09G0560450 PROTEIN"/>
    <property type="match status" value="1"/>
</dbReference>
<dbReference type="AlphaFoldDB" id="A0A0L6JK59"/>
<keyword evidence="1" id="KW-0677">Repeat</keyword>
<feature type="domain" description="Fibronectin type-III" evidence="2">
    <location>
        <begin position="359"/>
        <end position="430"/>
    </location>
</feature>
<dbReference type="SMART" id="SM00060">
    <property type="entry name" value="FN3"/>
    <property type="match status" value="2"/>
</dbReference>
<name>A0A0L6JK59_9FIRM</name>
<dbReference type="PANTHER" id="PTHR22870">
    <property type="entry name" value="REGULATOR OF CHROMOSOME CONDENSATION"/>
    <property type="match status" value="1"/>
</dbReference>
<dbReference type="InterPro" id="IPR009091">
    <property type="entry name" value="RCC1/BLIP-II"/>
</dbReference>
<keyword evidence="4" id="KW-1185">Reference proteome</keyword>